<feature type="transmembrane region" description="Helical" evidence="7">
    <location>
        <begin position="292"/>
        <end position="311"/>
    </location>
</feature>
<comment type="similarity">
    <text evidence="2">Belongs to the monovalent cation:proton antiporter 2 (CPA2) transporter (TC 2.A.37) family.</text>
</comment>
<protein>
    <submittedName>
        <fullName evidence="9">Cation:proton antiporter</fullName>
    </submittedName>
</protein>
<dbReference type="InterPro" id="IPR006153">
    <property type="entry name" value="Cation/H_exchanger_TM"/>
</dbReference>
<evidence type="ECO:0000256" key="1">
    <source>
        <dbReference type="ARBA" id="ARBA00004141"/>
    </source>
</evidence>
<evidence type="ECO:0000256" key="3">
    <source>
        <dbReference type="ARBA" id="ARBA00022448"/>
    </source>
</evidence>
<keyword evidence="3" id="KW-0813">Transport</keyword>
<dbReference type="Pfam" id="PF00999">
    <property type="entry name" value="Na_H_Exchanger"/>
    <property type="match status" value="1"/>
</dbReference>
<evidence type="ECO:0000313" key="10">
    <source>
        <dbReference type="Proteomes" id="UP000555552"/>
    </source>
</evidence>
<keyword evidence="4 7" id="KW-0812">Transmembrane</keyword>
<evidence type="ECO:0000256" key="4">
    <source>
        <dbReference type="ARBA" id="ARBA00022692"/>
    </source>
</evidence>
<proteinExistence type="inferred from homology"/>
<feature type="transmembrane region" description="Helical" evidence="7">
    <location>
        <begin position="350"/>
        <end position="369"/>
    </location>
</feature>
<feature type="transmembrane region" description="Helical" evidence="7">
    <location>
        <begin position="90"/>
        <end position="112"/>
    </location>
</feature>
<reference evidence="9 10" key="1">
    <citation type="submission" date="2020-05" db="EMBL/GenBank/DDBJ databases">
        <title>MicrobeNet Type strains.</title>
        <authorList>
            <person name="Nicholson A.C."/>
        </authorList>
    </citation>
    <scope>NUCLEOTIDE SEQUENCE [LARGE SCALE GENOMIC DNA]</scope>
    <source>
        <strain evidence="9 10">JCM 14547</strain>
    </source>
</reference>
<sequence length="436" mass="44148">MGTAQLLLELGAVLFGLGLVGRLASRAGLSPVPLYLLAGLAFGTGGLLPLAAPDGFFEVGSEIGVVLLLLMLGLEYSADELFGQLRRQAPVGVVDVLLNGAPGAVVALVLGWGPLGALAMAGVTAVSSSGIVAKVLTDLGRLGNRETPVVLGVLVLEDLAMAVYLPLLTALLAASGAGPMLVSVAVAASVLVAVLVVARRHGHLLSRLLASDSSETLLLLVLGLALLVAGAAEGVHVSAAVGAFLLGIAISGEVATSARPLLEPLRDLFAAVFFVFFGLTTDPRVLPQALAPVAVLVVAGVATKMATGWLAARRAGIGPGGRIRAGAALVPRGEFSIVIAGLVGSAVDPLFAPTVAAYVLVLAVLGPLAPRVTDPLAHRAAVRARGDDLVADLARRWSTSLARGGRVVPVRRVLAMRRGAGDQVGRTAAQRTAARR</sequence>
<feature type="transmembrane region" description="Helical" evidence="7">
    <location>
        <begin position="149"/>
        <end position="174"/>
    </location>
</feature>
<comment type="caution">
    <text evidence="9">The sequence shown here is derived from an EMBL/GenBank/DDBJ whole genome shotgun (WGS) entry which is preliminary data.</text>
</comment>
<gene>
    <name evidence="9" type="ORF">HLB09_14760</name>
</gene>
<dbReference type="PANTHER" id="PTHR42751">
    <property type="entry name" value="SODIUM/HYDROGEN EXCHANGER FAMILY/TRKA DOMAIN PROTEIN"/>
    <property type="match status" value="1"/>
</dbReference>
<name>A0A849BS02_9ACTN</name>
<dbReference type="RefSeq" id="WP_171204082.1">
    <property type="nucleotide sequence ID" value="NZ_JABEMA010000319.1"/>
</dbReference>
<evidence type="ECO:0000259" key="8">
    <source>
        <dbReference type="Pfam" id="PF00999"/>
    </source>
</evidence>
<dbReference type="InterPro" id="IPR038770">
    <property type="entry name" value="Na+/solute_symporter_sf"/>
</dbReference>
<feature type="transmembrane region" description="Helical" evidence="7">
    <location>
        <begin position="180"/>
        <end position="197"/>
    </location>
</feature>
<feature type="transmembrane region" description="Helical" evidence="7">
    <location>
        <begin position="323"/>
        <end position="344"/>
    </location>
</feature>
<evidence type="ECO:0000256" key="7">
    <source>
        <dbReference type="SAM" id="Phobius"/>
    </source>
</evidence>
<evidence type="ECO:0000313" key="9">
    <source>
        <dbReference type="EMBL" id="NNH24325.1"/>
    </source>
</evidence>
<feature type="transmembrane region" description="Helical" evidence="7">
    <location>
        <begin position="32"/>
        <end position="53"/>
    </location>
</feature>
<dbReference type="Gene3D" id="1.20.1530.20">
    <property type="match status" value="1"/>
</dbReference>
<feature type="domain" description="Cation/H+ exchanger transmembrane" evidence="8">
    <location>
        <begin position="19"/>
        <end position="368"/>
    </location>
</feature>
<accession>A0A849BS02</accession>
<comment type="subcellular location">
    <subcellularLocation>
        <location evidence="1">Membrane</location>
        <topology evidence="1">Multi-pass membrane protein</topology>
    </subcellularLocation>
</comment>
<keyword evidence="5 7" id="KW-1133">Transmembrane helix</keyword>
<feature type="non-terminal residue" evidence="9">
    <location>
        <position position="436"/>
    </location>
</feature>
<feature type="transmembrane region" description="Helical" evidence="7">
    <location>
        <begin position="209"/>
        <end position="229"/>
    </location>
</feature>
<dbReference type="Proteomes" id="UP000555552">
    <property type="component" value="Unassembled WGS sequence"/>
</dbReference>
<dbReference type="PANTHER" id="PTHR42751:SF6">
    <property type="entry name" value="CONSERVED INTEGRAL MEMBRANE TRANSPORT PROTEIN-RELATED"/>
    <property type="match status" value="1"/>
</dbReference>
<dbReference type="GO" id="GO:0016020">
    <property type="term" value="C:membrane"/>
    <property type="evidence" value="ECO:0007669"/>
    <property type="project" value="UniProtKB-SubCell"/>
</dbReference>
<keyword evidence="6 7" id="KW-0472">Membrane</keyword>
<keyword evidence="10" id="KW-1185">Reference proteome</keyword>
<feature type="transmembrane region" description="Helical" evidence="7">
    <location>
        <begin position="118"/>
        <end position="137"/>
    </location>
</feature>
<evidence type="ECO:0000256" key="6">
    <source>
        <dbReference type="ARBA" id="ARBA00023136"/>
    </source>
</evidence>
<dbReference type="AlphaFoldDB" id="A0A849BS02"/>
<evidence type="ECO:0000256" key="2">
    <source>
        <dbReference type="ARBA" id="ARBA00005551"/>
    </source>
</evidence>
<organism evidence="9 10">
    <name type="scientific">Pseudokineococcus marinus</name>
    <dbReference type="NCBI Taxonomy" id="351215"/>
    <lineage>
        <taxon>Bacteria</taxon>
        <taxon>Bacillati</taxon>
        <taxon>Actinomycetota</taxon>
        <taxon>Actinomycetes</taxon>
        <taxon>Kineosporiales</taxon>
        <taxon>Kineosporiaceae</taxon>
        <taxon>Pseudokineococcus</taxon>
    </lineage>
</organism>
<dbReference type="GO" id="GO:1902600">
    <property type="term" value="P:proton transmembrane transport"/>
    <property type="evidence" value="ECO:0007669"/>
    <property type="project" value="InterPro"/>
</dbReference>
<dbReference type="EMBL" id="JABEMA010000319">
    <property type="protein sequence ID" value="NNH24325.1"/>
    <property type="molecule type" value="Genomic_DNA"/>
</dbReference>
<feature type="transmembrane region" description="Helical" evidence="7">
    <location>
        <begin position="6"/>
        <end position="25"/>
    </location>
</feature>
<evidence type="ECO:0000256" key="5">
    <source>
        <dbReference type="ARBA" id="ARBA00022989"/>
    </source>
</evidence>
<feature type="transmembrane region" description="Helical" evidence="7">
    <location>
        <begin position="59"/>
        <end position="78"/>
    </location>
</feature>
<dbReference type="GO" id="GO:0015297">
    <property type="term" value="F:antiporter activity"/>
    <property type="evidence" value="ECO:0007669"/>
    <property type="project" value="InterPro"/>
</dbReference>